<keyword evidence="3" id="KW-1185">Reference proteome</keyword>
<dbReference type="InterPro" id="IPR043502">
    <property type="entry name" value="DNA/RNA_pol_sf"/>
</dbReference>
<evidence type="ECO:0000313" key="3">
    <source>
        <dbReference type="Proteomes" id="UP000230750"/>
    </source>
</evidence>
<dbReference type="SUPFAM" id="SSF56672">
    <property type="entry name" value="DNA/RNA polymerases"/>
    <property type="match status" value="1"/>
</dbReference>
<dbReference type="PANTHER" id="PTHR46670:SF3">
    <property type="entry name" value="ENDONUCLEASE_EXONUCLEASE_PHOSPHATASE DOMAIN-CONTAINING PROTEIN"/>
    <property type="match status" value="1"/>
</dbReference>
<comment type="caution">
    <text evidence="2">The sequence shown here is derived from an EMBL/GenBank/DDBJ whole genome shotgun (WGS) entry which is preliminary data.</text>
</comment>
<dbReference type="Pfam" id="PF00078">
    <property type="entry name" value="RVT_1"/>
    <property type="match status" value="1"/>
</dbReference>
<organism evidence="2 3">
    <name type="scientific">Stichopus japonicus</name>
    <name type="common">Sea cucumber</name>
    <dbReference type="NCBI Taxonomy" id="307972"/>
    <lineage>
        <taxon>Eukaryota</taxon>
        <taxon>Metazoa</taxon>
        <taxon>Echinodermata</taxon>
        <taxon>Eleutherozoa</taxon>
        <taxon>Echinozoa</taxon>
        <taxon>Holothuroidea</taxon>
        <taxon>Aspidochirotacea</taxon>
        <taxon>Aspidochirotida</taxon>
        <taxon>Stichopodidae</taxon>
        <taxon>Apostichopus</taxon>
    </lineage>
</organism>
<dbReference type="EMBL" id="MRZV01000011">
    <property type="protein sequence ID" value="PIK62499.1"/>
    <property type="molecule type" value="Genomic_DNA"/>
</dbReference>
<dbReference type="PANTHER" id="PTHR46670">
    <property type="entry name" value="ENDO/EXONUCLEASE/PHOSPHATASE DOMAIN-CONTAINING PROTEIN"/>
    <property type="match status" value="1"/>
</dbReference>
<dbReference type="PROSITE" id="PS50878">
    <property type="entry name" value="RT_POL"/>
    <property type="match status" value="1"/>
</dbReference>
<dbReference type="CDD" id="cd01650">
    <property type="entry name" value="RT_nLTR_like"/>
    <property type="match status" value="1"/>
</dbReference>
<dbReference type="InterPro" id="IPR005135">
    <property type="entry name" value="Endo/exonuclease/phosphatase"/>
</dbReference>
<dbReference type="AlphaFoldDB" id="A0A2G8LQG1"/>
<accession>A0A2G8LQG1</accession>
<evidence type="ECO:0000313" key="2">
    <source>
        <dbReference type="EMBL" id="PIK62499.1"/>
    </source>
</evidence>
<dbReference type="GO" id="GO:0003824">
    <property type="term" value="F:catalytic activity"/>
    <property type="evidence" value="ECO:0007669"/>
    <property type="project" value="InterPro"/>
</dbReference>
<evidence type="ECO:0000259" key="1">
    <source>
        <dbReference type="PROSITE" id="PS50878"/>
    </source>
</evidence>
<dbReference type="Pfam" id="PF03372">
    <property type="entry name" value="Exo_endo_phos"/>
    <property type="match status" value="1"/>
</dbReference>
<dbReference type="InterPro" id="IPR036691">
    <property type="entry name" value="Endo/exonu/phosph_ase_sf"/>
</dbReference>
<dbReference type="InterPro" id="IPR000477">
    <property type="entry name" value="RT_dom"/>
</dbReference>
<dbReference type="Proteomes" id="UP000230750">
    <property type="component" value="Unassembled WGS sequence"/>
</dbReference>
<dbReference type="Gene3D" id="3.60.10.10">
    <property type="entry name" value="Endonuclease/exonuclease/phosphatase"/>
    <property type="match status" value="1"/>
</dbReference>
<gene>
    <name evidence="2" type="ORF">BSL78_00596</name>
</gene>
<feature type="domain" description="Reverse transcriptase" evidence="1">
    <location>
        <begin position="306"/>
        <end position="566"/>
    </location>
</feature>
<name>A0A2G8LQG1_STIJA</name>
<reference evidence="2 3" key="1">
    <citation type="journal article" date="2017" name="PLoS Biol.">
        <title>The sea cucumber genome provides insights into morphological evolution and visceral regeneration.</title>
        <authorList>
            <person name="Zhang X."/>
            <person name="Sun L."/>
            <person name="Yuan J."/>
            <person name="Sun Y."/>
            <person name="Gao Y."/>
            <person name="Zhang L."/>
            <person name="Li S."/>
            <person name="Dai H."/>
            <person name="Hamel J.F."/>
            <person name="Liu C."/>
            <person name="Yu Y."/>
            <person name="Liu S."/>
            <person name="Lin W."/>
            <person name="Guo K."/>
            <person name="Jin S."/>
            <person name="Xu P."/>
            <person name="Storey K.B."/>
            <person name="Huan P."/>
            <person name="Zhang T."/>
            <person name="Zhou Y."/>
            <person name="Zhang J."/>
            <person name="Lin C."/>
            <person name="Li X."/>
            <person name="Xing L."/>
            <person name="Huo D."/>
            <person name="Sun M."/>
            <person name="Wang L."/>
            <person name="Mercier A."/>
            <person name="Li F."/>
            <person name="Yang H."/>
            <person name="Xiang J."/>
        </authorList>
    </citation>
    <scope>NUCLEOTIDE SEQUENCE [LARGE SCALE GENOMIC DNA]</scope>
    <source>
        <strain evidence="2">Shaxun</strain>
        <tissue evidence="2">Muscle</tissue>
    </source>
</reference>
<sequence>MDAMAITETWLKGDDSDDCILADLHTSLPDFAFYHCPRNKGKGGGVGFLIRKGFDVKLNDSGNLRSFEFIDLNISSSKSTIRMIGLYRPPPNNKNKLTFAMFIDDFSSLLQFLSSSTTPLIIMGDFNIHVDVPSDQNFASFDDLLQAFDFQQHVSGPTHRNGHTIDLIISHKDSDLVKCTCVHDEHLCTSDHSVVSCLINLDRPPPVRKFTQRRNLKNIDFDQFRCDIGSSSLLLNPQSSLDSLVDQYYSVLRTIIDKHAPVTRKAVIMRPRTKWYSRDIRLAKREKRKCERKYKHSGLIVHKQLYMTQCQLPCSLKQAVIIPHIKKPKLDANNLANYRPISNLPYLSKLIERIVCKQFQDYLSNNDLYAKMQSAYRANYSTETAQLYVQNSLLCALDERKDALLVLLDFSSAFDTINHQTLLTRLHERYGVDGIPLYWLKSYLANRTQCVIVDQNLSKDVTLATGVPQGSVLGPLLYTLYVAPLHDLIISANMQTVIYADDIQLFTSFHPDHCSDAIQKIQNCIADVKSWAISTIFLSMTQRLKSSMLPRNLNPQQSNLFQSKLIRLPSLRPRTSKV</sequence>
<protein>
    <recommendedName>
        <fullName evidence="1">Reverse transcriptase domain-containing protein</fullName>
    </recommendedName>
</protein>
<proteinExistence type="predicted"/>
<dbReference type="SUPFAM" id="SSF56219">
    <property type="entry name" value="DNase I-like"/>
    <property type="match status" value="1"/>
</dbReference>